<dbReference type="InterPro" id="IPR043717">
    <property type="entry name" value="DUF5658"/>
</dbReference>
<dbReference type="EMBL" id="BLJN01000001">
    <property type="protein sequence ID" value="GFE78246.1"/>
    <property type="molecule type" value="Genomic_DNA"/>
</dbReference>
<feature type="transmembrane region" description="Helical" evidence="1">
    <location>
        <begin position="96"/>
        <end position="118"/>
    </location>
</feature>
<comment type="caution">
    <text evidence="3">The sequence shown here is derived from an EMBL/GenBank/DDBJ whole genome shotgun (WGS) entry which is preliminary data.</text>
</comment>
<gene>
    <name evidence="3" type="ORF">GCM10011487_02460</name>
</gene>
<dbReference type="Pfam" id="PF18902">
    <property type="entry name" value="DUF5658"/>
    <property type="match status" value="1"/>
</dbReference>
<feature type="transmembrane region" description="Helical" evidence="1">
    <location>
        <begin position="130"/>
        <end position="147"/>
    </location>
</feature>
<dbReference type="RefSeq" id="WP_161810172.1">
    <property type="nucleotide sequence ID" value="NZ_BLJN01000001.1"/>
</dbReference>
<dbReference type="Proteomes" id="UP000445000">
    <property type="component" value="Unassembled WGS sequence"/>
</dbReference>
<name>A0A829Y606_9GAMM</name>
<dbReference type="AlphaFoldDB" id="A0A829Y606"/>
<sequence>MHATERVPNDRRSGVERRHYSIAAYWRGALNPRRRMGRRTTDRVYTIIDWHSPRVLALVLLILGLSTLDGVLTLMLMSQGAQEVNPVMALFVPHNLGWFAAIKLTLTSVGAAILVVCARMKLFRLFPGEVLLYLVVGCYVALVAYELELLANPPPTF</sequence>
<evidence type="ECO:0000259" key="2">
    <source>
        <dbReference type="Pfam" id="PF18902"/>
    </source>
</evidence>
<evidence type="ECO:0000313" key="3">
    <source>
        <dbReference type="EMBL" id="GFE78246.1"/>
    </source>
</evidence>
<keyword evidence="1" id="KW-1133">Transmembrane helix</keyword>
<evidence type="ECO:0000256" key="1">
    <source>
        <dbReference type="SAM" id="Phobius"/>
    </source>
</evidence>
<evidence type="ECO:0000313" key="4">
    <source>
        <dbReference type="Proteomes" id="UP000445000"/>
    </source>
</evidence>
<feature type="transmembrane region" description="Helical" evidence="1">
    <location>
        <begin position="55"/>
        <end position="76"/>
    </location>
</feature>
<keyword evidence="1" id="KW-0472">Membrane</keyword>
<proteinExistence type="predicted"/>
<keyword evidence="4" id="KW-1185">Reference proteome</keyword>
<protein>
    <recommendedName>
        <fullName evidence="2">DUF5658 domain-containing protein</fullName>
    </recommendedName>
</protein>
<organism evidence="3 4">
    <name type="scientific">Steroidobacter agaridevorans</name>
    <dbReference type="NCBI Taxonomy" id="2695856"/>
    <lineage>
        <taxon>Bacteria</taxon>
        <taxon>Pseudomonadati</taxon>
        <taxon>Pseudomonadota</taxon>
        <taxon>Gammaproteobacteria</taxon>
        <taxon>Steroidobacterales</taxon>
        <taxon>Steroidobacteraceae</taxon>
        <taxon>Steroidobacter</taxon>
    </lineage>
</organism>
<reference evidence="4" key="1">
    <citation type="submission" date="2020-01" db="EMBL/GenBank/DDBJ databases">
        <title>'Steroidobacter agaridevorans' sp. nov., agar-degrading bacteria isolated from rhizosphere soils.</title>
        <authorList>
            <person name="Ikenaga M."/>
            <person name="Kataoka M."/>
            <person name="Murouchi A."/>
            <person name="Katsuragi S."/>
            <person name="Sakai M."/>
        </authorList>
    </citation>
    <scope>NUCLEOTIDE SEQUENCE [LARGE SCALE GENOMIC DNA]</scope>
    <source>
        <strain evidence="4">YU21-B</strain>
    </source>
</reference>
<accession>A0A829Y606</accession>
<feature type="domain" description="DUF5658" evidence="2">
    <location>
        <begin position="61"/>
        <end position="150"/>
    </location>
</feature>
<keyword evidence="1" id="KW-0812">Transmembrane</keyword>